<keyword evidence="3" id="KW-1185">Reference proteome</keyword>
<accession>A0ABQ6MWL2</accession>
<organism evidence="2 3">
    <name type="scientific">Tetraparma gracilis</name>
    <dbReference type="NCBI Taxonomy" id="2962635"/>
    <lineage>
        <taxon>Eukaryota</taxon>
        <taxon>Sar</taxon>
        <taxon>Stramenopiles</taxon>
        <taxon>Ochrophyta</taxon>
        <taxon>Bolidophyceae</taxon>
        <taxon>Parmales</taxon>
        <taxon>Triparmaceae</taxon>
        <taxon>Tetraparma</taxon>
    </lineage>
</organism>
<dbReference type="EMBL" id="BRYB01001831">
    <property type="protein sequence ID" value="GMI34555.1"/>
    <property type="molecule type" value="Genomic_DNA"/>
</dbReference>
<reference evidence="2 3" key="1">
    <citation type="journal article" date="2023" name="Commun. Biol.">
        <title>Genome analysis of Parmales, the sister group of diatoms, reveals the evolutionary specialization of diatoms from phago-mixotrophs to photoautotrophs.</title>
        <authorList>
            <person name="Ban H."/>
            <person name="Sato S."/>
            <person name="Yoshikawa S."/>
            <person name="Yamada K."/>
            <person name="Nakamura Y."/>
            <person name="Ichinomiya M."/>
            <person name="Sato N."/>
            <person name="Blanc-Mathieu R."/>
            <person name="Endo H."/>
            <person name="Kuwata A."/>
            <person name="Ogata H."/>
        </authorList>
    </citation>
    <scope>NUCLEOTIDE SEQUENCE [LARGE SCALE GENOMIC DNA]</scope>
</reference>
<sequence length="514" mass="57306">MDTVSDVPLPDFDEETEVVDSKARALSTMADLVRKNCTRCTTYERGTALAEGTPEGEISHIMSTLASYRMTRQHTMRAMSRGLQAPLNPERSTSKVRVTDNGAVYTVPPMRVLIQPLAGEADDLSREWRASKVASSLDRSSSVRQRKKAADPAYFTVNEYGDYLLPESLPLPEFVPPTSIKKAKGVSRARGQGQAGVKAKGGQAKGGQVAPLSVVVPGENPNEAGLGDGDGLWVDHNYRIPVEEHQFTEADAPTKVKATFLWLITTFYPTLFFVMKVTSNLATFAWWVRVKIFGGFQVVKAHPLVDNAVNPSRGTNIYPDLALEADQANTTVTSPHKFYRKQYADHIVIDLPQISPELGFHHMSNVENTRKISPAILFCKLHPGSPVKHGLEAVYQQYFYPVYLPEHMRMNFASITEEWVGAYDKDALSFTSCAHTHMCSCFYSHQFLPPLAGKTGARYSFSYGCKINSATVCTFMRWVVPGRVEELIKNNVAQYGRSVYEFFDRRLYEQPGAH</sequence>
<evidence type="ECO:0000256" key="1">
    <source>
        <dbReference type="SAM" id="MobiDB-lite"/>
    </source>
</evidence>
<dbReference type="Proteomes" id="UP001165060">
    <property type="component" value="Unassembled WGS sequence"/>
</dbReference>
<evidence type="ECO:0000313" key="3">
    <source>
        <dbReference type="Proteomes" id="UP001165060"/>
    </source>
</evidence>
<name>A0ABQ6MWL2_9STRA</name>
<protein>
    <submittedName>
        <fullName evidence="2">Uncharacterized protein</fullName>
    </submittedName>
</protein>
<comment type="caution">
    <text evidence="2">The sequence shown here is derived from an EMBL/GenBank/DDBJ whole genome shotgun (WGS) entry which is preliminary data.</text>
</comment>
<evidence type="ECO:0000313" key="2">
    <source>
        <dbReference type="EMBL" id="GMI34555.1"/>
    </source>
</evidence>
<feature type="compositionally biased region" description="Low complexity" evidence="1">
    <location>
        <begin position="191"/>
        <end position="205"/>
    </location>
</feature>
<gene>
    <name evidence="2" type="ORF">TeGR_g3404</name>
</gene>
<proteinExistence type="predicted"/>
<feature type="region of interest" description="Disordered" evidence="1">
    <location>
        <begin position="185"/>
        <end position="205"/>
    </location>
</feature>